<evidence type="ECO:0000256" key="2">
    <source>
        <dbReference type="SAM" id="Phobius"/>
    </source>
</evidence>
<dbReference type="PROSITE" id="PS50005">
    <property type="entry name" value="TPR"/>
    <property type="match status" value="1"/>
</dbReference>
<dbReference type="RefSeq" id="WP_201376189.1">
    <property type="nucleotide sequence ID" value="NZ_BNJG01000004.1"/>
</dbReference>
<evidence type="ECO:0000256" key="1">
    <source>
        <dbReference type="PROSITE-ProRule" id="PRU00339"/>
    </source>
</evidence>
<accession>A0ABQ3V4X1</accession>
<name>A0ABQ3V4X1_9CHLR</name>
<reference evidence="3 4" key="1">
    <citation type="journal article" date="2021" name="Int. J. Syst. Evol. Microbiol.">
        <title>Reticulibacter mediterranei gen. nov., sp. nov., within the new family Reticulibacteraceae fam. nov., and Ktedonospora formicarum gen. nov., sp. nov., Ktedonobacter robiniae sp. nov., Dictyobacter formicarum sp. nov. and Dictyobacter arantiisoli sp. nov., belonging to the class Ktedonobacteria.</title>
        <authorList>
            <person name="Yabe S."/>
            <person name="Zheng Y."/>
            <person name="Wang C.M."/>
            <person name="Sakai Y."/>
            <person name="Abe K."/>
            <person name="Yokota A."/>
            <person name="Donadio S."/>
            <person name="Cavaletti L."/>
            <person name="Monciardini P."/>
        </authorList>
    </citation>
    <scope>NUCLEOTIDE SEQUENCE [LARGE SCALE GENOMIC DNA]</scope>
    <source>
        <strain evidence="3 4">SOSP1-30</strain>
    </source>
</reference>
<dbReference type="EMBL" id="BNJG01000004">
    <property type="protein sequence ID" value="GHO60001.1"/>
    <property type="molecule type" value="Genomic_DNA"/>
</dbReference>
<gene>
    <name evidence="3" type="ORF">KSB_84760</name>
</gene>
<keyword evidence="1" id="KW-0802">TPR repeat</keyword>
<feature type="repeat" description="TPR" evidence="1">
    <location>
        <begin position="266"/>
        <end position="299"/>
    </location>
</feature>
<comment type="caution">
    <text evidence="3">The sequence shown here is derived from an EMBL/GenBank/DDBJ whole genome shotgun (WGS) entry which is preliminary data.</text>
</comment>
<evidence type="ECO:0000313" key="3">
    <source>
        <dbReference type="EMBL" id="GHO60001.1"/>
    </source>
</evidence>
<dbReference type="Gene3D" id="1.25.40.10">
    <property type="entry name" value="Tetratricopeptide repeat domain"/>
    <property type="match status" value="1"/>
</dbReference>
<dbReference type="InterPro" id="IPR011990">
    <property type="entry name" value="TPR-like_helical_dom_sf"/>
</dbReference>
<organism evidence="3 4">
    <name type="scientific">Ktedonobacter robiniae</name>
    <dbReference type="NCBI Taxonomy" id="2778365"/>
    <lineage>
        <taxon>Bacteria</taxon>
        <taxon>Bacillati</taxon>
        <taxon>Chloroflexota</taxon>
        <taxon>Ktedonobacteria</taxon>
        <taxon>Ktedonobacterales</taxon>
        <taxon>Ktedonobacteraceae</taxon>
        <taxon>Ktedonobacter</taxon>
    </lineage>
</organism>
<protein>
    <submittedName>
        <fullName evidence="3">Uncharacterized protein</fullName>
    </submittedName>
</protein>
<keyword evidence="2" id="KW-0472">Membrane</keyword>
<dbReference type="InterPro" id="IPR019734">
    <property type="entry name" value="TPR_rpt"/>
</dbReference>
<evidence type="ECO:0000313" key="4">
    <source>
        <dbReference type="Proteomes" id="UP000654345"/>
    </source>
</evidence>
<feature type="transmembrane region" description="Helical" evidence="2">
    <location>
        <begin position="28"/>
        <end position="50"/>
    </location>
</feature>
<keyword evidence="2" id="KW-0812">Transmembrane</keyword>
<proteinExistence type="predicted"/>
<keyword evidence="4" id="KW-1185">Reference proteome</keyword>
<dbReference type="Proteomes" id="UP000654345">
    <property type="component" value="Unassembled WGS sequence"/>
</dbReference>
<keyword evidence="2" id="KW-1133">Transmembrane helix</keyword>
<sequence length="340" mass="37947">MSAYASSTTEKNAVQKPQRATFWHTKKFRLLVAAILLVLVLLGGGMYWLLTPRIKPLALPHVPAHLTWADIGLEHWQDYQQPLPEHPLDNTALPAKPQVNKNLALLQDAAGQALIQQGQNNLGVEYMKAAVLAVPDNLRYANDLRLAWRDHQQYKEEEAFFSALNQKYPTINTQIALALSYVDEMRSCPNPPDGLVCQAQFSSRSISELSEILTNHPYNIVARYARGLNHLYWPTLMGHLSQSQEDLQFSVVLTQIQGAIGPSFLPQAYTALGDVFAKGGKVDVAQNVWENGLKVAPSSTMLQQRLAIAKESLVSEEENHLRGLGVYVDTDVAIFWQKGR</sequence>